<dbReference type="InterPro" id="IPR019349">
    <property type="entry name" value="Ribosomal_mS35_mit"/>
</dbReference>
<comment type="caution">
    <text evidence="2">The sequence shown here is derived from an EMBL/GenBank/DDBJ whole genome shotgun (WGS) entry which is preliminary data.</text>
</comment>
<protein>
    <submittedName>
        <fullName evidence="2">RSM24</fullName>
    </submittedName>
</protein>
<accession>A0A8J5QM75</accession>
<dbReference type="PANTHER" id="PTHR13490:SF0">
    <property type="entry name" value="SMALL RIBOSOMAL SUBUNIT PROTEIN MS35"/>
    <property type="match status" value="1"/>
</dbReference>
<dbReference type="PANTHER" id="PTHR13490">
    <property type="entry name" value="MITOCHONDRIAL 28S RIBOSOMAL PROTEIN S28"/>
    <property type="match status" value="1"/>
</dbReference>
<dbReference type="GO" id="GO:0003735">
    <property type="term" value="F:structural constituent of ribosome"/>
    <property type="evidence" value="ECO:0007669"/>
    <property type="project" value="InterPro"/>
</dbReference>
<dbReference type="RefSeq" id="XP_049263211.1">
    <property type="nucleotide sequence ID" value="XM_049407349.1"/>
</dbReference>
<feature type="domain" description="Small ribosomal subunit protein mS35 mitochondrial conserved" evidence="1">
    <location>
        <begin position="146"/>
        <end position="278"/>
    </location>
</feature>
<dbReference type="InterPro" id="IPR039848">
    <property type="entry name" value="Ribosomal_mS35_mt"/>
</dbReference>
<evidence type="ECO:0000313" key="3">
    <source>
        <dbReference type="Proteomes" id="UP000694255"/>
    </source>
</evidence>
<dbReference type="EMBL" id="JAGSYN010000155">
    <property type="protein sequence ID" value="KAG7662978.1"/>
    <property type="molecule type" value="Genomic_DNA"/>
</dbReference>
<sequence>MNRFRGASRAVQAIRFSSSSASEEALYLNPHAWQGLPADQIFELQKLRKKYMGTAYSPNDEERKAVLSTISALANNPKIGYAFEIDNFKERFMNNTPMKERGLPAKLSNQYVIGKGATPHEKRRIEHLNRVCAYEMPLLVKYRQPYVPKPKTETPLKLTYHTDFGKETSNKFNRKVILEVSVDNLKLDAKQLHKFKVLADEKYNSETNIFTMESNQYREAAQNVNWLVDTFNKLLVEAKDLSKEDFADVPEKKTKTKQTKTLIKQSKTGIADFPKEWKRPQDAPIKKHAVVNKLVDALKKKGDQQFINKIRP</sequence>
<dbReference type="AlphaFoldDB" id="A0A8J5QM75"/>
<organism evidence="2 3">
    <name type="scientific">[Candida] subhashii</name>
    <dbReference type="NCBI Taxonomy" id="561895"/>
    <lineage>
        <taxon>Eukaryota</taxon>
        <taxon>Fungi</taxon>
        <taxon>Dikarya</taxon>
        <taxon>Ascomycota</taxon>
        <taxon>Saccharomycotina</taxon>
        <taxon>Pichiomycetes</taxon>
        <taxon>Debaryomycetaceae</taxon>
        <taxon>Spathaspora</taxon>
    </lineage>
</organism>
<dbReference type="GO" id="GO:0005763">
    <property type="term" value="C:mitochondrial small ribosomal subunit"/>
    <property type="evidence" value="ECO:0007669"/>
    <property type="project" value="TreeGrafter"/>
</dbReference>
<evidence type="ECO:0000259" key="1">
    <source>
        <dbReference type="Pfam" id="PF10213"/>
    </source>
</evidence>
<name>A0A8J5QM75_9ASCO</name>
<keyword evidence="3" id="KW-1185">Reference proteome</keyword>
<dbReference type="Proteomes" id="UP000694255">
    <property type="component" value="Unassembled WGS sequence"/>
</dbReference>
<reference evidence="2 3" key="1">
    <citation type="journal article" date="2021" name="DNA Res.">
        <title>Genome analysis of Candida subhashii reveals its hybrid nature and dual mitochondrial genome conformations.</title>
        <authorList>
            <person name="Mixao V."/>
            <person name="Hegedusova E."/>
            <person name="Saus E."/>
            <person name="Pryszcz L.P."/>
            <person name="Cillingova A."/>
            <person name="Nosek J."/>
            <person name="Gabaldon T."/>
        </authorList>
    </citation>
    <scope>NUCLEOTIDE SEQUENCE [LARGE SCALE GENOMIC DNA]</scope>
    <source>
        <strain evidence="2 3">CBS 10753</strain>
    </source>
</reference>
<dbReference type="GO" id="GO:0032543">
    <property type="term" value="P:mitochondrial translation"/>
    <property type="evidence" value="ECO:0007669"/>
    <property type="project" value="InterPro"/>
</dbReference>
<dbReference type="Pfam" id="PF10213">
    <property type="entry name" value="MRP-S28"/>
    <property type="match status" value="1"/>
</dbReference>
<dbReference type="OrthoDB" id="283424at2759"/>
<dbReference type="GeneID" id="73470288"/>
<proteinExistence type="predicted"/>
<gene>
    <name evidence="2" type="ORF">J8A68_003488</name>
</gene>
<evidence type="ECO:0000313" key="2">
    <source>
        <dbReference type="EMBL" id="KAG7662978.1"/>
    </source>
</evidence>